<name>A0A8T2PJQ6_9TELE</name>
<protein>
    <submittedName>
        <fullName evidence="1">Uncharacterized protein</fullName>
    </submittedName>
</protein>
<reference evidence="1" key="1">
    <citation type="thesis" date="2021" institute="BYU ScholarsArchive" country="Provo, UT, USA">
        <title>Applications of and Algorithms for Genome Assembly and Genomic Analyses with an Emphasis on Marine Teleosts.</title>
        <authorList>
            <person name="Pickett B.D."/>
        </authorList>
    </citation>
    <scope>NUCLEOTIDE SEQUENCE</scope>
    <source>
        <strain evidence="1">HI-2016</strain>
    </source>
</reference>
<gene>
    <name evidence="1" type="ORF">JZ751_020903</name>
</gene>
<evidence type="ECO:0000313" key="2">
    <source>
        <dbReference type="Proteomes" id="UP000824540"/>
    </source>
</evidence>
<dbReference type="EMBL" id="JAFBMS010000005">
    <property type="protein sequence ID" value="KAG9352489.1"/>
    <property type="molecule type" value="Genomic_DNA"/>
</dbReference>
<organism evidence="1 2">
    <name type="scientific">Albula glossodonta</name>
    <name type="common">roundjaw bonefish</name>
    <dbReference type="NCBI Taxonomy" id="121402"/>
    <lineage>
        <taxon>Eukaryota</taxon>
        <taxon>Metazoa</taxon>
        <taxon>Chordata</taxon>
        <taxon>Craniata</taxon>
        <taxon>Vertebrata</taxon>
        <taxon>Euteleostomi</taxon>
        <taxon>Actinopterygii</taxon>
        <taxon>Neopterygii</taxon>
        <taxon>Teleostei</taxon>
        <taxon>Albuliformes</taxon>
        <taxon>Albulidae</taxon>
        <taxon>Albula</taxon>
    </lineage>
</organism>
<comment type="caution">
    <text evidence="1">The sequence shown here is derived from an EMBL/GenBank/DDBJ whole genome shotgun (WGS) entry which is preliminary data.</text>
</comment>
<accession>A0A8T2PJQ6</accession>
<evidence type="ECO:0000313" key="1">
    <source>
        <dbReference type="EMBL" id="KAG9352489.1"/>
    </source>
</evidence>
<dbReference type="Proteomes" id="UP000824540">
    <property type="component" value="Unassembled WGS sequence"/>
</dbReference>
<sequence>MGLKVQQFPKSVSSITTRQPSTSAFSFFISSQAAYSVPGEEEDGRIINEEDLLTSFNGIFLDLNFSLNHKDSATVYLYDQM</sequence>
<keyword evidence="2" id="KW-1185">Reference proteome</keyword>
<proteinExistence type="predicted"/>
<dbReference type="AlphaFoldDB" id="A0A8T2PJQ6"/>